<dbReference type="SMART" id="SM00184">
    <property type="entry name" value="RING"/>
    <property type="match status" value="1"/>
</dbReference>
<keyword evidence="1" id="KW-0479">Metal-binding</keyword>
<dbReference type="GO" id="GO:0008270">
    <property type="term" value="F:zinc ion binding"/>
    <property type="evidence" value="ECO:0007669"/>
    <property type="project" value="UniProtKB-KW"/>
</dbReference>
<dbReference type="EMBL" id="SSOP01000436">
    <property type="protein sequence ID" value="KAB5588500.1"/>
    <property type="molecule type" value="Genomic_DNA"/>
</dbReference>
<dbReference type="Proteomes" id="UP000383932">
    <property type="component" value="Unassembled WGS sequence"/>
</dbReference>
<feature type="compositionally biased region" description="Pro residues" evidence="6">
    <location>
        <begin position="78"/>
        <end position="89"/>
    </location>
</feature>
<accession>A0A5N5Q9N6</accession>
<dbReference type="InterPro" id="IPR001841">
    <property type="entry name" value="Znf_RING"/>
</dbReference>
<feature type="compositionally biased region" description="Low complexity" evidence="6">
    <location>
        <begin position="469"/>
        <end position="481"/>
    </location>
</feature>
<sequence length="651" mass="71641">MPGYTVTLWNFNGPLDDMSDSDLPSPPPSGKPTPKSLVPEGDDSDSERGEFYDVDTPGEPQMWDWGNSPKNLQQAVPPSTPPATPPATPPQATSSRDIVKLILSGKRHNATFEGTSQYARGGSSACGLASMNAIRLAFGFCSKITDAETLISALVSEDYVKDAMAIAASWPNEMHLEVEPILQLPLFSSSVQLLDARYGETRFRTFSDAIIALKSAEGPPGPRAAFLTRPPEMIGIMHVPIPQPDKATTTTSGAQVKSIYLIFDSHPRPDHPNGAAVQIFPSSPTDEVADYLMDLFQVDDALIKDPNLQWHVQLLGQVSYHLLAPAAASEPLSEYALNMQHLALIQRVNEAERKLREVESDKRRMQSKVFDLEQEVGLLKFAGQRRDEEMQRLRSDLKPSKSSTWSFGSTHAKPDVKGKKRDDTHGWRDDTYGQYANAQLSGSGTFETESSPWAKAPTKSSRALPDIPSKSSNSHSGSSTSYQAAGPSNCKNLKPEDPDLARSLQLAMIMQQQFDLERETFSIDQSLARAAERPKFDCGICMESFTDEAIAVVDGCEHSCCRECMRSHIQSKIEERRYPIPCPFCVASTDNLPGPGTGVSFIHPLLVETIGTTPALFEIYTELQLAEYSIMIDCRKCSYIGYLSLSMLTYE</sequence>
<dbReference type="Pfam" id="PF00097">
    <property type="entry name" value="zf-C3HC4"/>
    <property type="match status" value="1"/>
</dbReference>
<evidence type="ECO:0000259" key="7">
    <source>
        <dbReference type="PROSITE" id="PS50089"/>
    </source>
</evidence>
<gene>
    <name evidence="8" type="ORF">CTheo_8056</name>
</gene>
<evidence type="ECO:0000256" key="1">
    <source>
        <dbReference type="ARBA" id="ARBA00022723"/>
    </source>
</evidence>
<keyword evidence="9" id="KW-1185">Reference proteome</keyword>
<evidence type="ECO:0000256" key="3">
    <source>
        <dbReference type="ARBA" id="ARBA00022833"/>
    </source>
</evidence>
<evidence type="ECO:0000313" key="9">
    <source>
        <dbReference type="Proteomes" id="UP000383932"/>
    </source>
</evidence>
<evidence type="ECO:0000256" key="2">
    <source>
        <dbReference type="ARBA" id="ARBA00022771"/>
    </source>
</evidence>
<dbReference type="Gene3D" id="3.30.40.10">
    <property type="entry name" value="Zinc/RING finger domain, C3HC4 (zinc finger)"/>
    <property type="match status" value="1"/>
</dbReference>
<dbReference type="SUPFAM" id="SSF57850">
    <property type="entry name" value="RING/U-box"/>
    <property type="match status" value="1"/>
</dbReference>
<reference evidence="8 9" key="1">
    <citation type="journal article" date="2019" name="Fungal Biol. Biotechnol.">
        <title>Draft genome sequence of fastidious pathogen Ceratobasidium theobromae, which causes vascular-streak dieback in Theobroma cacao.</title>
        <authorList>
            <person name="Ali S.S."/>
            <person name="Asman A."/>
            <person name="Shao J."/>
            <person name="Firmansyah A.P."/>
            <person name="Susilo A.W."/>
            <person name="Rosmana A."/>
            <person name="McMahon P."/>
            <person name="Junaid M."/>
            <person name="Guest D."/>
            <person name="Kheng T.Y."/>
            <person name="Meinhardt L.W."/>
            <person name="Bailey B.A."/>
        </authorList>
    </citation>
    <scope>NUCLEOTIDE SEQUENCE [LARGE SCALE GENOMIC DNA]</scope>
    <source>
        <strain evidence="8 9">CT2</strain>
    </source>
</reference>
<evidence type="ECO:0000256" key="5">
    <source>
        <dbReference type="SAM" id="Coils"/>
    </source>
</evidence>
<feature type="region of interest" description="Disordered" evidence="6">
    <location>
        <begin position="1"/>
        <end position="95"/>
    </location>
</feature>
<feature type="compositionally biased region" description="Basic and acidic residues" evidence="6">
    <location>
        <begin position="412"/>
        <end position="431"/>
    </location>
</feature>
<proteinExistence type="predicted"/>
<feature type="compositionally biased region" description="Polar residues" evidence="6">
    <location>
        <begin position="400"/>
        <end position="409"/>
    </location>
</feature>
<keyword evidence="3" id="KW-0862">Zinc</keyword>
<feature type="coiled-coil region" evidence="5">
    <location>
        <begin position="341"/>
        <end position="375"/>
    </location>
</feature>
<comment type="caution">
    <text evidence="8">The sequence shown here is derived from an EMBL/GenBank/DDBJ whole genome shotgun (WGS) entry which is preliminary data.</text>
</comment>
<dbReference type="InterPro" id="IPR018957">
    <property type="entry name" value="Znf_C3HC4_RING-type"/>
</dbReference>
<feature type="compositionally biased region" description="Basic and acidic residues" evidence="6">
    <location>
        <begin position="390"/>
        <end position="399"/>
    </location>
</feature>
<protein>
    <submittedName>
        <fullName evidence="8">Zinc finger, C3HC4 type (RING finger) protein</fullName>
    </submittedName>
</protein>
<keyword evidence="2 4" id="KW-0863">Zinc-finger</keyword>
<name>A0A5N5Q9N6_9AGAM</name>
<feature type="domain" description="RING-type" evidence="7">
    <location>
        <begin position="538"/>
        <end position="585"/>
    </location>
</feature>
<keyword evidence="5" id="KW-0175">Coiled coil</keyword>
<dbReference type="InterPro" id="IPR013083">
    <property type="entry name" value="Znf_RING/FYVE/PHD"/>
</dbReference>
<dbReference type="OrthoDB" id="1431934at2759"/>
<dbReference type="AlphaFoldDB" id="A0A5N5Q9N6"/>
<evidence type="ECO:0000313" key="8">
    <source>
        <dbReference type="EMBL" id="KAB5588500.1"/>
    </source>
</evidence>
<feature type="region of interest" description="Disordered" evidence="6">
    <location>
        <begin position="390"/>
        <end position="497"/>
    </location>
</feature>
<feature type="compositionally biased region" description="Polar residues" evidence="6">
    <location>
        <begin position="434"/>
        <end position="451"/>
    </location>
</feature>
<evidence type="ECO:0000256" key="6">
    <source>
        <dbReference type="SAM" id="MobiDB-lite"/>
    </source>
</evidence>
<organism evidence="8 9">
    <name type="scientific">Ceratobasidium theobromae</name>
    <dbReference type="NCBI Taxonomy" id="1582974"/>
    <lineage>
        <taxon>Eukaryota</taxon>
        <taxon>Fungi</taxon>
        <taxon>Dikarya</taxon>
        <taxon>Basidiomycota</taxon>
        <taxon>Agaricomycotina</taxon>
        <taxon>Agaricomycetes</taxon>
        <taxon>Cantharellales</taxon>
        <taxon>Ceratobasidiaceae</taxon>
        <taxon>Ceratobasidium</taxon>
    </lineage>
</organism>
<evidence type="ECO:0000256" key="4">
    <source>
        <dbReference type="PROSITE-ProRule" id="PRU00175"/>
    </source>
</evidence>
<dbReference type="PROSITE" id="PS50089">
    <property type="entry name" value="ZF_RING_2"/>
    <property type="match status" value="1"/>
</dbReference>